<dbReference type="InterPro" id="IPR002480">
    <property type="entry name" value="DAHP_synth_2"/>
</dbReference>
<organism evidence="4">
    <name type="scientific">sediment metagenome</name>
    <dbReference type="NCBI Taxonomy" id="749907"/>
    <lineage>
        <taxon>unclassified sequences</taxon>
        <taxon>metagenomes</taxon>
        <taxon>ecological metagenomes</taxon>
    </lineage>
</organism>
<evidence type="ECO:0000256" key="2">
    <source>
        <dbReference type="ARBA" id="ARBA00012694"/>
    </source>
</evidence>
<feature type="non-terminal residue" evidence="4">
    <location>
        <position position="208"/>
    </location>
</feature>
<evidence type="ECO:0000313" key="4">
    <source>
        <dbReference type="EMBL" id="EFK97142.1"/>
    </source>
</evidence>
<comment type="similarity">
    <text evidence="1">Belongs to the class-II DAHP synthase family.</text>
</comment>
<dbReference type="GO" id="GO:0003849">
    <property type="term" value="F:3-deoxy-7-phosphoheptulonate synthase activity"/>
    <property type="evidence" value="ECO:0007669"/>
    <property type="project" value="UniProtKB-EC"/>
</dbReference>
<comment type="caution">
    <text evidence="4">The sequence shown here is derived from an EMBL/GenBank/DDBJ whole genome shotgun (WGS) entry which is preliminary data.</text>
</comment>
<dbReference type="SUPFAM" id="SSF51569">
    <property type="entry name" value="Aldolase"/>
    <property type="match status" value="1"/>
</dbReference>
<dbReference type="EMBL" id="ADZX01000347">
    <property type="protein sequence ID" value="EFK97142.1"/>
    <property type="molecule type" value="Genomic_DNA"/>
</dbReference>
<name>D9PH23_9ZZZZ</name>
<keyword evidence="3" id="KW-0808">Transferase</keyword>
<sequence length="208" mass="23266">MLKKVENELSSYPPLIFAGEARNLKNELARVGRGEAFLLQGGDCAESFSEFKAGTIKNLFKLMLQMNMVLMYSSGKPIVKVGRIAGQFAKPRSSDFEEINGVSLPSYRGDIINDIEFTSDARVPDPQRMIKAYNQSAATLNLIRAFARGGMADLAQVHQWNLDFIKDHPIGKKYDELSMKIDDALRFMNACGLEVSKLPQLHQTVLYT</sequence>
<evidence type="ECO:0000256" key="3">
    <source>
        <dbReference type="ARBA" id="ARBA00022679"/>
    </source>
</evidence>
<dbReference type="InterPro" id="IPR013785">
    <property type="entry name" value="Aldolase_TIM"/>
</dbReference>
<reference evidence="4" key="1">
    <citation type="submission" date="2010-07" db="EMBL/GenBank/DDBJ databases">
        <authorList>
            <consortium name="CONSOLIDER consortium CSD2007-00005"/>
            <person name="Guazzaroni M.-E."/>
            <person name="Richter M."/>
            <person name="Garcia-Salamanca A."/>
            <person name="Yarza P."/>
            <person name="Ferrer M."/>
        </authorList>
    </citation>
    <scope>NUCLEOTIDE SEQUENCE</scope>
</reference>
<reference evidence="4" key="2">
    <citation type="journal article" date="2011" name="Microb. Ecol.">
        <title>Taxonomic and Functional Metagenomic Profiling of the Microbial Community in the Anoxic Sediment of a Sub-saline Shallow Lake (Laguna de Carrizo, Central Spain).</title>
        <authorList>
            <person name="Ferrer M."/>
            <person name="Guazzaroni M.E."/>
            <person name="Richter M."/>
            <person name="Garcia-Salamanca A."/>
            <person name="Yarza P."/>
            <person name="Suarez-Suarez A."/>
            <person name="Solano J."/>
            <person name="Alcaide M."/>
            <person name="van Dillewijn P."/>
            <person name="Molina-Henares M.A."/>
            <person name="Lopez-Cortes N."/>
            <person name="Al-Ramahi Y."/>
            <person name="Guerrero C."/>
            <person name="Acosta A."/>
            <person name="de Eugenio L.I."/>
            <person name="Martinez V."/>
            <person name="Marques S."/>
            <person name="Rojo F."/>
            <person name="Santero E."/>
            <person name="Genilloud O."/>
            <person name="Perez-Perez J."/>
            <person name="Rossello-Mora R."/>
            <person name="Ramos J.L."/>
        </authorList>
    </citation>
    <scope>NUCLEOTIDE SEQUENCE</scope>
</reference>
<dbReference type="AlphaFoldDB" id="D9PH23"/>
<accession>D9PH23</accession>
<dbReference type="PANTHER" id="PTHR21337">
    <property type="entry name" value="PHOSPHO-2-DEHYDRO-3-DEOXYHEPTONATE ALDOLASE 1, 2"/>
    <property type="match status" value="1"/>
</dbReference>
<proteinExistence type="inferred from homology"/>
<dbReference type="Gene3D" id="3.20.20.70">
    <property type="entry name" value="Aldolase class I"/>
    <property type="match status" value="1"/>
</dbReference>
<protein>
    <recommendedName>
        <fullName evidence="2">3-deoxy-7-phosphoheptulonate synthase</fullName>
        <ecNumber evidence="2">2.5.1.54</ecNumber>
    </recommendedName>
</protein>
<evidence type="ECO:0000256" key="1">
    <source>
        <dbReference type="ARBA" id="ARBA00008911"/>
    </source>
</evidence>
<dbReference type="Pfam" id="PF01474">
    <property type="entry name" value="DAHP_synth_2"/>
    <property type="match status" value="1"/>
</dbReference>
<gene>
    <name evidence="4" type="ORF">LDC_0821</name>
</gene>
<dbReference type="GO" id="GO:0009073">
    <property type="term" value="P:aromatic amino acid family biosynthetic process"/>
    <property type="evidence" value="ECO:0007669"/>
    <property type="project" value="InterPro"/>
</dbReference>
<dbReference type="PANTHER" id="PTHR21337:SF0">
    <property type="entry name" value="PHOSPHO-2-DEHYDRO-3-DEOXYHEPTONATE ALDOLASE"/>
    <property type="match status" value="1"/>
</dbReference>
<dbReference type="EC" id="2.5.1.54" evidence="2"/>